<feature type="region of interest" description="Disordered" evidence="1">
    <location>
        <begin position="56"/>
        <end position="135"/>
    </location>
</feature>
<dbReference type="InterPro" id="IPR014044">
    <property type="entry name" value="CAP_dom"/>
</dbReference>
<proteinExistence type="predicted"/>
<dbReference type="PANTHER" id="PTHR31157">
    <property type="entry name" value="SCP DOMAIN-CONTAINING PROTEIN"/>
    <property type="match status" value="1"/>
</dbReference>
<evidence type="ECO:0000313" key="3">
    <source>
        <dbReference type="EMBL" id="PPK64372.1"/>
    </source>
</evidence>
<reference evidence="3 4" key="1">
    <citation type="submission" date="2018-02" db="EMBL/GenBank/DDBJ databases">
        <title>Genomic Encyclopedia of Archaeal and Bacterial Type Strains, Phase II (KMG-II): from individual species to whole genera.</title>
        <authorList>
            <person name="Goeker M."/>
        </authorList>
    </citation>
    <scope>NUCLEOTIDE SEQUENCE [LARGE SCALE GENOMIC DNA]</scope>
    <source>
        <strain evidence="3 4">YU 961-1</strain>
    </source>
</reference>
<dbReference type="Proteomes" id="UP000239203">
    <property type="component" value="Unassembled WGS sequence"/>
</dbReference>
<name>A0A2S6GGN4_9PSEU</name>
<dbReference type="PANTHER" id="PTHR31157:SF1">
    <property type="entry name" value="SCP DOMAIN-CONTAINING PROTEIN"/>
    <property type="match status" value="1"/>
</dbReference>
<sequence length="252" mass="24837">MLVALAVGASTAGVTTLLTTGSAASTADGGGRPGQVAYNQVNPTGVFGSGITGGTASASATAMTSPPPSSTPSVAPSAATTAITASSQPTTTTTAAPPGAPVTGGPTTTQPGNQPPPRTTTTQPPVGGGGGTSASQVLSLTNAERARAGCPPLRLDSRLNSAAQSHSNDMSARHYFSHTTPEGLTFADRARAAGYDAPAAENIAAGYTSASAVMAGWMSSSGHRANILNCAYLTMGSGYAADGNYWTQLFGW</sequence>
<dbReference type="Gene3D" id="3.40.33.10">
    <property type="entry name" value="CAP"/>
    <property type="match status" value="1"/>
</dbReference>
<dbReference type="SUPFAM" id="SSF55797">
    <property type="entry name" value="PR-1-like"/>
    <property type="match status" value="1"/>
</dbReference>
<feature type="compositionally biased region" description="Low complexity" evidence="1">
    <location>
        <begin position="71"/>
        <end position="112"/>
    </location>
</feature>
<organism evidence="3 4">
    <name type="scientific">Actinokineospora auranticolor</name>
    <dbReference type="NCBI Taxonomy" id="155976"/>
    <lineage>
        <taxon>Bacteria</taxon>
        <taxon>Bacillati</taxon>
        <taxon>Actinomycetota</taxon>
        <taxon>Actinomycetes</taxon>
        <taxon>Pseudonocardiales</taxon>
        <taxon>Pseudonocardiaceae</taxon>
        <taxon>Actinokineospora</taxon>
    </lineage>
</organism>
<accession>A0A2S6GGN4</accession>
<feature type="domain" description="SCP" evidence="2">
    <location>
        <begin position="138"/>
        <end position="249"/>
    </location>
</feature>
<dbReference type="InterPro" id="IPR035940">
    <property type="entry name" value="CAP_sf"/>
</dbReference>
<dbReference type="EMBL" id="PTIX01000020">
    <property type="protein sequence ID" value="PPK64372.1"/>
    <property type="molecule type" value="Genomic_DNA"/>
</dbReference>
<dbReference type="CDD" id="cd05379">
    <property type="entry name" value="CAP_bacterial"/>
    <property type="match status" value="1"/>
</dbReference>
<evidence type="ECO:0000313" key="4">
    <source>
        <dbReference type="Proteomes" id="UP000239203"/>
    </source>
</evidence>
<gene>
    <name evidence="3" type="ORF">CLV40_12095</name>
</gene>
<keyword evidence="4" id="KW-1185">Reference proteome</keyword>
<evidence type="ECO:0000259" key="2">
    <source>
        <dbReference type="Pfam" id="PF00188"/>
    </source>
</evidence>
<dbReference type="AlphaFoldDB" id="A0A2S6GGN4"/>
<protein>
    <submittedName>
        <fullName evidence="3">Uncharacterized protein YkwD</fullName>
    </submittedName>
</protein>
<evidence type="ECO:0000256" key="1">
    <source>
        <dbReference type="SAM" id="MobiDB-lite"/>
    </source>
</evidence>
<dbReference type="Pfam" id="PF00188">
    <property type="entry name" value="CAP"/>
    <property type="match status" value="1"/>
</dbReference>
<comment type="caution">
    <text evidence="3">The sequence shown here is derived from an EMBL/GenBank/DDBJ whole genome shotgun (WGS) entry which is preliminary data.</text>
</comment>